<dbReference type="SUPFAM" id="SSF51366">
    <property type="entry name" value="Ribulose-phoshate binding barrel"/>
    <property type="match status" value="1"/>
</dbReference>
<proteinExistence type="inferred from homology"/>
<comment type="similarity">
    <text evidence="1 5">Belongs to the HisA/HisF family.</text>
</comment>
<dbReference type="Gene3D" id="3.20.20.70">
    <property type="entry name" value="Aldolase class I"/>
    <property type="match status" value="1"/>
</dbReference>
<dbReference type="OrthoDB" id="8535539at2"/>
<dbReference type="Proteomes" id="UP000295727">
    <property type="component" value="Chromosome 2"/>
</dbReference>
<dbReference type="AlphaFoldDB" id="A0A4P7CU44"/>
<gene>
    <name evidence="6" type="ORF">E1956_20510</name>
</gene>
<dbReference type="InterPro" id="IPR013785">
    <property type="entry name" value="Aldolase_TIM"/>
</dbReference>
<dbReference type="EMBL" id="CP038149">
    <property type="protein sequence ID" value="QBQ99555.1"/>
    <property type="molecule type" value="Genomic_DNA"/>
</dbReference>
<dbReference type="Pfam" id="PF00977">
    <property type="entry name" value="His_biosynth"/>
    <property type="match status" value="1"/>
</dbReference>
<accession>A0A4P7CU44</accession>
<evidence type="ECO:0000256" key="4">
    <source>
        <dbReference type="ARBA" id="ARBA00029440"/>
    </source>
</evidence>
<comment type="pathway">
    <text evidence="4">Amino-acid biosynthesis.</text>
</comment>
<evidence type="ECO:0000256" key="3">
    <source>
        <dbReference type="ARBA" id="ARBA00023102"/>
    </source>
</evidence>
<sequence length="232" mass="24431">MQIIPVIDVLGGTAVRAVRGERSRYRPLESQLCSGSDPVDAARALLDYCGSAVLYVADLDGIMHGAPQRDLLARLAGALPGVELWLDAGFADPHAANALLAPLRETGASRGATFTPVFGSESLRPGAMAHLPADALLSLDRRHDTPLGDPHCWTDTSHWPARLIVMTLERVGSFDGPALGTIAEVRERAGQRQIIGAGGIRNAEDLQAAAASGATAWLVASALHERRIPPAS</sequence>
<protein>
    <submittedName>
        <fullName evidence="6">Nickel transporter</fullName>
    </submittedName>
</protein>
<reference evidence="6 7" key="1">
    <citation type="submission" date="2019-03" db="EMBL/GenBank/DDBJ databases">
        <title>Paraburkholderia sp. 7MH5, isolated from subtropical forest soil.</title>
        <authorList>
            <person name="Gao Z.-H."/>
            <person name="Qiu L.-H."/>
        </authorList>
    </citation>
    <scope>NUCLEOTIDE SEQUENCE [LARGE SCALE GENOMIC DNA]</scope>
    <source>
        <strain evidence="6 7">7MH5</strain>
    </source>
</reference>
<keyword evidence="2 5" id="KW-0028">Amino-acid biosynthesis</keyword>
<keyword evidence="7" id="KW-1185">Reference proteome</keyword>
<evidence type="ECO:0000313" key="6">
    <source>
        <dbReference type="EMBL" id="QBQ99555.1"/>
    </source>
</evidence>
<keyword evidence="3 5" id="KW-0368">Histidine biosynthesis</keyword>
<evidence type="ECO:0000313" key="7">
    <source>
        <dbReference type="Proteomes" id="UP000295727"/>
    </source>
</evidence>
<dbReference type="GO" id="GO:0000105">
    <property type="term" value="P:L-histidine biosynthetic process"/>
    <property type="evidence" value="ECO:0007669"/>
    <property type="project" value="UniProtKB-KW"/>
</dbReference>
<dbReference type="KEGG" id="ppai:E1956_20510"/>
<dbReference type="RefSeq" id="WP_134752403.1">
    <property type="nucleotide sequence ID" value="NZ_CP038149.1"/>
</dbReference>
<evidence type="ECO:0000256" key="5">
    <source>
        <dbReference type="RuleBase" id="RU003657"/>
    </source>
</evidence>
<dbReference type="CDD" id="cd04723">
    <property type="entry name" value="HisA_HisF"/>
    <property type="match status" value="1"/>
</dbReference>
<evidence type="ECO:0000256" key="1">
    <source>
        <dbReference type="ARBA" id="ARBA00009667"/>
    </source>
</evidence>
<dbReference type="InterPro" id="IPR006062">
    <property type="entry name" value="His_biosynth"/>
</dbReference>
<organism evidence="6 7">
    <name type="scientific">Paraburkholderia pallida</name>
    <dbReference type="NCBI Taxonomy" id="2547399"/>
    <lineage>
        <taxon>Bacteria</taxon>
        <taxon>Pseudomonadati</taxon>
        <taxon>Pseudomonadota</taxon>
        <taxon>Betaproteobacteria</taxon>
        <taxon>Burkholderiales</taxon>
        <taxon>Burkholderiaceae</taxon>
        <taxon>Paraburkholderia</taxon>
    </lineage>
</organism>
<name>A0A4P7CU44_9BURK</name>
<dbReference type="InterPro" id="IPR011060">
    <property type="entry name" value="RibuloseP-bd_barrel"/>
</dbReference>
<evidence type="ECO:0000256" key="2">
    <source>
        <dbReference type="ARBA" id="ARBA00022605"/>
    </source>
</evidence>